<evidence type="ECO:0000256" key="2">
    <source>
        <dbReference type="SAM" id="SignalP"/>
    </source>
</evidence>
<keyword evidence="2" id="KW-0732">Signal</keyword>
<evidence type="ECO:0000256" key="1">
    <source>
        <dbReference type="SAM" id="Phobius"/>
    </source>
</evidence>
<keyword evidence="5" id="KW-1185">Reference proteome</keyword>
<dbReference type="InterPro" id="IPR058333">
    <property type="entry name" value="DUF8020"/>
</dbReference>
<gene>
    <name evidence="4" type="ORF">HGB38_05475</name>
</gene>
<evidence type="ECO:0000313" key="5">
    <source>
        <dbReference type="Proteomes" id="UP000540698"/>
    </source>
</evidence>
<comment type="caution">
    <text evidence="4">The sequence shown here is derived from an EMBL/GenBank/DDBJ whole genome shotgun (WGS) entry which is preliminary data.</text>
</comment>
<organism evidence="4 5">
    <name type="scientific">Nocardia gamkensis</name>
    <dbReference type="NCBI Taxonomy" id="352869"/>
    <lineage>
        <taxon>Bacteria</taxon>
        <taxon>Bacillati</taxon>
        <taxon>Actinomycetota</taxon>
        <taxon>Actinomycetes</taxon>
        <taxon>Mycobacteriales</taxon>
        <taxon>Nocardiaceae</taxon>
        <taxon>Nocardia</taxon>
    </lineage>
</organism>
<accession>A0A7X6L0N5</accession>
<keyword evidence="1" id="KW-0812">Transmembrane</keyword>
<feature type="transmembrane region" description="Helical" evidence="1">
    <location>
        <begin position="167"/>
        <end position="193"/>
    </location>
</feature>
<feature type="chain" id="PRO_5031536027" evidence="2">
    <location>
        <begin position="27"/>
        <end position="217"/>
    </location>
</feature>
<evidence type="ECO:0000259" key="3">
    <source>
        <dbReference type="Pfam" id="PF26059"/>
    </source>
</evidence>
<proteinExistence type="predicted"/>
<keyword evidence="1" id="KW-0472">Membrane</keyword>
<reference evidence="4 5" key="1">
    <citation type="submission" date="2020-04" db="EMBL/GenBank/DDBJ databases">
        <title>MicrobeNet Type strains.</title>
        <authorList>
            <person name="Nicholson A.C."/>
        </authorList>
    </citation>
    <scope>NUCLEOTIDE SEQUENCE [LARGE SCALE GENOMIC DNA]</scope>
    <source>
        <strain evidence="4 5">DSM 44956</strain>
    </source>
</reference>
<feature type="transmembrane region" description="Helical" evidence="1">
    <location>
        <begin position="131"/>
        <end position="155"/>
    </location>
</feature>
<evidence type="ECO:0000313" key="4">
    <source>
        <dbReference type="EMBL" id="NKY25686.1"/>
    </source>
</evidence>
<name>A0A7X6L0N5_9NOCA</name>
<dbReference type="Pfam" id="PF26059">
    <property type="entry name" value="DUF8020"/>
    <property type="match status" value="1"/>
</dbReference>
<dbReference type="Proteomes" id="UP000540698">
    <property type="component" value="Unassembled WGS sequence"/>
</dbReference>
<dbReference type="EMBL" id="JAAXOS010000002">
    <property type="protein sequence ID" value="NKY25686.1"/>
    <property type="molecule type" value="Genomic_DNA"/>
</dbReference>
<dbReference type="AlphaFoldDB" id="A0A7X6L0N5"/>
<keyword evidence="1" id="KW-1133">Transmembrane helix</keyword>
<dbReference type="RefSeq" id="WP_062968458.1">
    <property type="nucleotide sequence ID" value="NZ_JAAXOS010000002.1"/>
</dbReference>
<feature type="signal peptide" evidence="2">
    <location>
        <begin position="1"/>
        <end position="26"/>
    </location>
</feature>
<protein>
    <submittedName>
        <fullName evidence="4">Ammonium transporter</fullName>
    </submittedName>
</protein>
<sequence>MILRKVTAAVVPLVAALTVGSAVAHAEPGATAVPDIGYQAELIGNKVVTTLTAGTFEVRGDAVDIKDAAGAVAVTLPLAFRQDGLEYPMSHVVRDAGRVLELTVVKDAAQARPAATPVASPFENQRAMDAFLSQFGIATAVGGFIGTVIGALVGLTGIIGGPVGIATVLAGAGIGGIIGTIVVGGPALIIAGIDLISTLAAPPGSTKWMDTTGRSQN</sequence>
<feature type="domain" description="DUF8020" evidence="3">
    <location>
        <begin position="35"/>
        <end position="105"/>
    </location>
</feature>